<evidence type="ECO:0000256" key="1">
    <source>
        <dbReference type="ARBA" id="ARBA00004275"/>
    </source>
</evidence>
<dbReference type="InterPro" id="IPR020613">
    <property type="entry name" value="Thiolase_CS"/>
</dbReference>
<evidence type="ECO:0000256" key="8">
    <source>
        <dbReference type="ARBA" id="ARBA00023315"/>
    </source>
</evidence>
<comment type="subcellular location">
    <subcellularLocation>
        <location evidence="1">Peroxisome</location>
    </subcellularLocation>
</comment>
<reference evidence="13 14" key="1">
    <citation type="submission" date="2024-08" db="EMBL/GenBank/DDBJ databases">
        <authorList>
            <person name="Ishaq N."/>
        </authorList>
    </citation>
    <scope>NUCLEOTIDE SEQUENCE [LARGE SCALE GENOMIC DNA]</scope>
    <source>
        <strain evidence="13 14">JCM 30400</strain>
    </source>
</reference>
<keyword evidence="14" id="KW-1185">Reference proteome</keyword>
<evidence type="ECO:0000313" key="14">
    <source>
        <dbReference type="Proteomes" id="UP001569414"/>
    </source>
</evidence>
<gene>
    <name evidence="13" type="ORF">ACCI51_07455</name>
</gene>
<keyword evidence="8 10" id="KW-0012">Acyltransferase</keyword>
<dbReference type="Gene3D" id="3.40.47.10">
    <property type="match status" value="1"/>
</dbReference>
<organism evidence="13 14">
    <name type="scientific">Microbulbifer echini</name>
    <dbReference type="NCBI Taxonomy" id="1529067"/>
    <lineage>
        <taxon>Bacteria</taxon>
        <taxon>Pseudomonadati</taxon>
        <taxon>Pseudomonadota</taxon>
        <taxon>Gammaproteobacteria</taxon>
        <taxon>Cellvibrionales</taxon>
        <taxon>Microbulbiferaceae</taxon>
        <taxon>Microbulbifer</taxon>
    </lineage>
</organism>
<evidence type="ECO:0000256" key="5">
    <source>
        <dbReference type="ARBA" id="ARBA00022946"/>
    </source>
</evidence>
<evidence type="ECO:0000256" key="9">
    <source>
        <dbReference type="ARBA" id="ARBA00024073"/>
    </source>
</evidence>
<evidence type="ECO:0000256" key="7">
    <source>
        <dbReference type="ARBA" id="ARBA00023140"/>
    </source>
</evidence>
<protein>
    <recommendedName>
        <fullName evidence="9">acetyl-CoA C-acyltransferase</fullName>
        <ecNumber evidence="9">2.3.1.16</ecNumber>
    </recommendedName>
</protein>
<dbReference type="InterPro" id="IPR050215">
    <property type="entry name" value="Thiolase-like_sf_Thiolase"/>
</dbReference>
<dbReference type="GO" id="GO:0003988">
    <property type="term" value="F:acetyl-CoA C-acyltransferase activity"/>
    <property type="evidence" value="ECO:0007669"/>
    <property type="project" value="UniProtKB-EC"/>
</dbReference>
<dbReference type="InterPro" id="IPR002155">
    <property type="entry name" value="Thiolase"/>
</dbReference>
<comment type="caution">
    <text evidence="13">The sequence shown here is derived from an EMBL/GenBank/DDBJ whole genome shotgun (WGS) entry which is preliminary data.</text>
</comment>
<keyword evidence="3 10" id="KW-0808">Transferase</keyword>
<sequence length="392" mass="41534">MRDVAVVAYCRTAIAKARRGALNQTHGIPMAAHVIREVTARAGLDPQVVEDVVLGCGLPEGATGHNIARNAALFSGCGTGVPGLTINRYCGSGLNAASIVANRIANGEMQVGIAGGVESISLVQFNLNLNHFVYEPLQHQFPGVWWTMIQTADYVADRYAIGREAQDAYVVESQKRVAAAISAGKLAQEITPFETVMSVKDKETGEISEKTVLLTEDEGPRPGTTLEGLSSLEPVNARGTVTAGNASQLSDGAAAVVMMDAELAAQKNLTVLGLFRGMQLAAVAPKEMSIAVAPAIQRLMKHHGLAMGDIDLWELHEAFAVTTLFNQAELDTPWEITNVNGGAIALGHPYGMSGIRYLGSTLMELDRRNKHKAIIGVCTAGGMATAAYLERS</sequence>
<dbReference type="Proteomes" id="UP001569414">
    <property type="component" value="Unassembled WGS sequence"/>
</dbReference>
<name>A0ABV4NME6_9GAMM</name>
<dbReference type="Pfam" id="PF00108">
    <property type="entry name" value="Thiolase_N"/>
    <property type="match status" value="1"/>
</dbReference>
<evidence type="ECO:0000256" key="3">
    <source>
        <dbReference type="ARBA" id="ARBA00022679"/>
    </source>
</evidence>
<evidence type="ECO:0000259" key="12">
    <source>
        <dbReference type="Pfam" id="PF02803"/>
    </source>
</evidence>
<feature type="domain" description="Thiolase N-terminal" evidence="11">
    <location>
        <begin position="4"/>
        <end position="261"/>
    </location>
</feature>
<accession>A0ABV4NME6</accession>
<evidence type="ECO:0000256" key="10">
    <source>
        <dbReference type="RuleBase" id="RU003557"/>
    </source>
</evidence>
<evidence type="ECO:0000259" key="11">
    <source>
        <dbReference type="Pfam" id="PF00108"/>
    </source>
</evidence>
<keyword evidence="5" id="KW-0809">Transit peptide</keyword>
<evidence type="ECO:0000256" key="4">
    <source>
        <dbReference type="ARBA" id="ARBA00022832"/>
    </source>
</evidence>
<proteinExistence type="inferred from homology"/>
<dbReference type="InterPro" id="IPR020616">
    <property type="entry name" value="Thiolase_N"/>
</dbReference>
<dbReference type="PIRSF" id="PIRSF000429">
    <property type="entry name" value="Ac-CoA_Ac_transf"/>
    <property type="match status" value="1"/>
</dbReference>
<dbReference type="CDD" id="cd00751">
    <property type="entry name" value="thiolase"/>
    <property type="match status" value="1"/>
</dbReference>
<dbReference type="PANTHER" id="PTHR43853">
    <property type="entry name" value="3-KETOACYL-COA THIOLASE, PEROXISOMAL"/>
    <property type="match status" value="1"/>
</dbReference>
<dbReference type="PANTHER" id="PTHR43853:SF8">
    <property type="entry name" value="3-KETOACYL-COA THIOLASE, PEROXISOMAL"/>
    <property type="match status" value="1"/>
</dbReference>
<evidence type="ECO:0000313" key="13">
    <source>
        <dbReference type="EMBL" id="MFA0790379.1"/>
    </source>
</evidence>
<dbReference type="InterPro" id="IPR020610">
    <property type="entry name" value="Thiolase_AS"/>
</dbReference>
<dbReference type="RefSeq" id="WP_299586983.1">
    <property type="nucleotide sequence ID" value="NZ_JBGMEL010000006.1"/>
</dbReference>
<dbReference type="InterPro" id="IPR016039">
    <property type="entry name" value="Thiolase-like"/>
</dbReference>
<comment type="similarity">
    <text evidence="2 10">Belongs to the thiolase-like superfamily. Thiolase family.</text>
</comment>
<keyword evidence="7" id="KW-0576">Peroxisome</keyword>
<keyword evidence="4" id="KW-0276">Fatty acid metabolism</keyword>
<dbReference type="PROSITE" id="PS00099">
    <property type="entry name" value="THIOLASE_3"/>
    <property type="match status" value="1"/>
</dbReference>
<dbReference type="EMBL" id="JBGMEL010000006">
    <property type="protein sequence ID" value="MFA0790379.1"/>
    <property type="molecule type" value="Genomic_DNA"/>
</dbReference>
<dbReference type="InterPro" id="IPR020617">
    <property type="entry name" value="Thiolase_C"/>
</dbReference>
<dbReference type="PROSITE" id="PS00737">
    <property type="entry name" value="THIOLASE_2"/>
    <property type="match status" value="1"/>
</dbReference>
<dbReference type="NCBIfam" id="TIGR01930">
    <property type="entry name" value="AcCoA-C-Actrans"/>
    <property type="match status" value="1"/>
</dbReference>
<evidence type="ECO:0000256" key="2">
    <source>
        <dbReference type="ARBA" id="ARBA00010982"/>
    </source>
</evidence>
<keyword evidence="6" id="KW-0443">Lipid metabolism</keyword>
<dbReference type="SUPFAM" id="SSF53901">
    <property type="entry name" value="Thiolase-like"/>
    <property type="match status" value="2"/>
</dbReference>
<dbReference type="EC" id="2.3.1.16" evidence="9"/>
<evidence type="ECO:0000256" key="6">
    <source>
        <dbReference type="ARBA" id="ARBA00023098"/>
    </source>
</evidence>
<dbReference type="Pfam" id="PF02803">
    <property type="entry name" value="Thiolase_C"/>
    <property type="match status" value="1"/>
</dbReference>
<feature type="domain" description="Thiolase C-terminal" evidence="12">
    <location>
        <begin position="270"/>
        <end position="390"/>
    </location>
</feature>